<dbReference type="AlphaFoldDB" id="A0A0F9FEG5"/>
<evidence type="ECO:0000313" key="1">
    <source>
        <dbReference type="EMBL" id="KKL84759.1"/>
    </source>
</evidence>
<name>A0A0F9FEG5_9ZZZZ</name>
<dbReference type="EMBL" id="LAZR01021611">
    <property type="protein sequence ID" value="KKL84759.1"/>
    <property type="molecule type" value="Genomic_DNA"/>
</dbReference>
<organism evidence="1">
    <name type="scientific">marine sediment metagenome</name>
    <dbReference type="NCBI Taxonomy" id="412755"/>
    <lineage>
        <taxon>unclassified sequences</taxon>
        <taxon>metagenomes</taxon>
        <taxon>ecological metagenomes</taxon>
    </lineage>
</organism>
<comment type="caution">
    <text evidence="1">The sequence shown here is derived from an EMBL/GenBank/DDBJ whole genome shotgun (WGS) entry which is preliminary data.</text>
</comment>
<sequence>MEKNVEAALANVNIVIKATKMLPDEAVQLLGDIQILVGECQAAYDSRQAGLEDKGLVEEEGLKEELKEEE</sequence>
<accession>A0A0F9FEG5</accession>
<protein>
    <submittedName>
        <fullName evidence="1">Uncharacterized protein</fullName>
    </submittedName>
</protein>
<reference evidence="1" key="1">
    <citation type="journal article" date="2015" name="Nature">
        <title>Complex archaea that bridge the gap between prokaryotes and eukaryotes.</title>
        <authorList>
            <person name="Spang A."/>
            <person name="Saw J.H."/>
            <person name="Jorgensen S.L."/>
            <person name="Zaremba-Niedzwiedzka K."/>
            <person name="Martijn J."/>
            <person name="Lind A.E."/>
            <person name="van Eijk R."/>
            <person name="Schleper C."/>
            <person name="Guy L."/>
            <person name="Ettema T.J."/>
        </authorList>
    </citation>
    <scope>NUCLEOTIDE SEQUENCE</scope>
</reference>
<gene>
    <name evidence="1" type="ORF">LCGC14_1961520</name>
</gene>
<proteinExistence type="predicted"/>